<feature type="compositionally biased region" description="Polar residues" evidence="1">
    <location>
        <begin position="1"/>
        <end position="12"/>
    </location>
</feature>
<evidence type="ECO:0000313" key="3">
    <source>
        <dbReference type="Proteomes" id="UP000532010"/>
    </source>
</evidence>
<sequence length="93" mass="10935">MTSPMKEQSMSEQEGMVEPDFLSQSGETTTPQERREWFKARAQEAETRGATWHRFSHHEDVELILYEGWKERPKDEGPVRWQFVLIPTEGSKP</sequence>
<gene>
    <name evidence="2" type="ORF">FHR70_003701</name>
</gene>
<evidence type="ECO:0000256" key="1">
    <source>
        <dbReference type="SAM" id="MobiDB-lite"/>
    </source>
</evidence>
<name>A0A7W4YXK5_9HYPH</name>
<comment type="caution">
    <text evidence="2">The sequence shown here is derived from an EMBL/GenBank/DDBJ whole genome shotgun (WGS) entry which is preliminary data.</text>
</comment>
<organism evidence="2 3">
    <name type="scientific">Microvirga lupini</name>
    <dbReference type="NCBI Taxonomy" id="420324"/>
    <lineage>
        <taxon>Bacteria</taxon>
        <taxon>Pseudomonadati</taxon>
        <taxon>Pseudomonadota</taxon>
        <taxon>Alphaproteobacteria</taxon>
        <taxon>Hyphomicrobiales</taxon>
        <taxon>Methylobacteriaceae</taxon>
        <taxon>Microvirga</taxon>
    </lineage>
</organism>
<reference evidence="2 3" key="1">
    <citation type="submission" date="2020-08" db="EMBL/GenBank/DDBJ databases">
        <title>The Agave Microbiome: Exploring the role of microbial communities in plant adaptations to desert environments.</title>
        <authorList>
            <person name="Partida-Martinez L.P."/>
        </authorList>
    </citation>
    <scope>NUCLEOTIDE SEQUENCE [LARGE SCALE GENOMIC DNA]</scope>
    <source>
        <strain evidence="2 3">AT3.9</strain>
    </source>
</reference>
<feature type="region of interest" description="Disordered" evidence="1">
    <location>
        <begin position="1"/>
        <end position="34"/>
    </location>
</feature>
<keyword evidence="3" id="KW-1185">Reference proteome</keyword>
<accession>A0A7W4YXK5</accession>
<feature type="compositionally biased region" description="Polar residues" evidence="1">
    <location>
        <begin position="22"/>
        <end position="31"/>
    </location>
</feature>
<protein>
    <submittedName>
        <fullName evidence="2">Uncharacterized protein</fullName>
    </submittedName>
</protein>
<dbReference type="EMBL" id="JACHWB010000005">
    <property type="protein sequence ID" value="MBB3020615.1"/>
    <property type="molecule type" value="Genomic_DNA"/>
</dbReference>
<evidence type="ECO:0000313" key="2">
    <source>
        <dbReference type="EMBL" id="MBB3020615.1"/>
    </source>
</evidence>
<dbReference type="AlphaFoldDB" id="A0A7W4YXK5"/>
<proteinExistence type="predicted"/>
<dbReference type="Proteomes" id="UP000532010">
    <property type="component" value="Unassembled WGS sequence"/>
</dbReference>